<feature type="region of interest" description="Disordered" evidence="1">
    <location>
        <begin position="262"/>
        <end position="284"/>
    </location>
</feature>
<reference evidence="2" key="3">
    <citation type="submission" date="2023-03" db="UniProtKB">
        <authorList>
            <consortium name="EnsemblPlants"/>
        </authorList>
    </citation>
    <scope>IDENTIFICATION</scope>
    <source>
        <strain evidence="2">cv. Chiifu-401-42</strain>
    </source>
</reference>
<keyword evidence="3" id="KW-1185">Reference proteome</keyword>
<dbReference type="AlphaFoldDB" id="M4DM16"/>
<feature type="compositionally biased region" description="Basic and acidic residues" evidence="1">
    <location>
        <begin position="163"/>
        <end position="182"/>
    </location>
</feature>
<dbReference type="EnsemblPlants" id="Bra017547.1">
    <property type="protein sequence ID" value="Bra017547.1-P"/>
    <property type="gene ID" value="Bra017547"/>
</dbReference>
<dbReference type="InParanoid" id="M4DM16"/>
<dbReference type="Gramene" id="Bra017547.1">
    <property type="protein sequence ID" value="Bra017547.1-P"/>
    <property type="gene ID" value="Bra017547"/>
</dbReference>
<evidence type="ECO:0000256" key="1">
    <source>
        <dbReference type="SAM" id="MobiDB-lite"/>
    </source>
</evidence>
<dbReference type="Proteomes" id="UP000011750">
    <property type="component" value="Chromosome A09"/>
</dbReference>
<organism evidence="2 3">
    <name type="scientific">Brassica campestris</name>
    <name type="common">Field mustard</name>
    <dbReference type="NCBI Taxonomy" id="3711"/>
    <lineage>
        <taxon>Eukaryota</taxon>
        <taxon>Viridiplantae</taxon>
        <taxon>Streptophyta</taxon>
        <taxon>Embryophyta</taxon>
        <taxon>Tracheophyta</taxon>
        <taxon>Spermatophyta</taxon>
        <taxon>Magnoliopsida</taxon>
        <taxon>eudicotyledons</taxon>
        <taxon>Gunneridae</taxon>
        <taxon>Pentapetalae</taxon>
        <taxon>rosids</taxon>
        <taxon>malvids</taxon>
        <taxon>Brassicales</taxon>
        <taxon>Brassicaceae</taxon>
        <taxon>Brassiceae</taxon>
        <taxon>Brassica</taxon>
    </lineage>
</organism>
<feature type="compositionally biased region" description="Polar residues" evidence="1">
    <location>
        <begin position="479"/>
        <end position="502"/>
    </location>
</feature>
<feature type="region of interest" description="Disordered" evidence="1">
    <location>
        <begin position="69"/>
        <end position="100"/>
    </location>
</feature>
<feature type="compositionally biased region" description="Low complexity" evidence="1">
    <location>
        <begin position="150"/>
        <end position="162"/>
    </location>
</feature>
<name>M4DM16_BRACM</name>
<evidence type="ECO:0000313" key="3">
    <source>
        <dbReference type="Proteomes" id="UP000011750"/>
    </source>
</evidence>
<evidence type="ECO:0000313" key="2">
    <source>
        <dbReference type="EnsemblPlants" id="Bra017547.1-P"/>
    </source>
</evidence>
<reference evidence="2 3" key="2">
    <citation type="journal article" date="2018" name="Hortic Res">
        <title>Improved Brassica rapa reference genome by single-molecule sequencing and chromosome conformation capture technologies.</title>
        <authorList>
            <person name="Zhang L."/>
            <person name="Cai X."/>
            <person name="Wu J."/>
            <person name="Liu M."/>
            <person name="Grob S."/>
            <person name="Cheng F."/>
            <person name="Liang J."/>
            <person name="Cai C."/>
            <person name="Liu Z."/>
            <person name="Liu B."/>
            <person name="Wang F."/>
            <person name="Li S."/>
            <person name="Liu F."/>
            <person name="Li X."/>
            <person name="Cheng L."/>
            <person name="Yang W."/>
            <person name="Li M.H."/>
            <person name="Grossniklaus U."/>
            <person name="Zheng H."/>
            <person name="Wang X."/>
        </authorList>
    </citation>
    <scope>NUCLEOTIDE SEQUENCE [LARGE SCALE GENOMIC DNA]</scope>
    <source>
        <strain evidence="2 3">cv. Chiifu-401-42</strain>
    </source>
</reference>
<feature type="region of interest" description="Disordered" evidence="1">
    <location>
        <begin position="135"/>
        <end position="193"/>
    </location>
</feature>
<reference evidence="2 3" key="1">
    <citation type="journal article" date="2011" name="Nat. Genet.">
        <title>The genome of the mesopolyploid crop species Brassica rapa.</title>
        <authorList>
            <consortium name="Brassica rapa Genome Sequencing Project Consortium"/>
            <person name="Wang X."/>
            <person name="Wang H."/>
            <person name="Wang J."/>
            <person name="Sun R."/>
            <person name="Wu J."/>
            <person name="Liu S."/>
            <person name="Bai Y."/>
            <person name="Mun J.H."/>
            <person name="Bancroft I."/>
            <person name="Cheng F."/>
            <person name="Huang S."/>
            <person name="Li X."/>
            <person name="Hua W."/>
            <person name="Wang J."/>
            <person name="Wang X."/>
            <person name="Freeling M."/>
            <person name="Pires J.C."/>
            <person name="Paterson A.H."/>
            <person name="Chalhoub B."/>
            <person name="Wang B."/>
            <person name="Hayward A."/>
            <person name="Sharpe A.G."/>
            <person name="Park B.S."/>
            <person name="Weisshaar B."/>
            <person name="Liu B."/>
            <person name="Li B."/>
            <person name="Liu B."/>
            <person name="Tong C."/>
            <person name="Song C."/>
            <person name="Duran C."/>
            <person name="Peng C."/>
            <person name="Geng C."/>
            <person name="Koh C."/>
            <person name="Lin C."/>
            <person name="Edwards D."/>
            <person name="Mu D."/>
            <person name="Shen D."/>
            <person name="Soumpourou E."/>
            <person name="Li F."/>
            <person name="Fraser F."/>
            <person name="Conant G."/>
            <person name="Lassalle G."/>
            <person name="King G.J."/>
            <person name="Bonnema G."/>
            <person name="Tang H."/>
            <person name="Wang H."/>
            <person name="Belcram H."/>
            <person name="Zhou H."/>
            <person name="Hirakawa H."/>
            <person name="Abe H."/>
            <person name="Guo H."/>
            <person name="Wang H."/>
            <person name="Jin H."/>
            <person name="Parkin I.A."/>
            <person name="Batley J."/>
            <person name="Kim J.S."/>
            <person name="Just J."/>
            <person name="Li J."/>
            <person name="Xu J."/>
            <person name="Deng J."/>
            <person name="Kim J.A."/>
            <person name="Li J."/>
            <person name="Yu J."/>
            <person name="Meng J."/>
            <person name="Wang J."/>
            <person name="Min J."/>
            <person name="Poulain J."/>
            <person name="Wang J."/>
            <person name="Hatakeyama K."/>
            <person name="Wu K."/>
            <person name="Wang L."/>
            <person name="Fang L."/>
            <person name="Trick M."/>
            <person name="Links M.G."/>
            <person name="Zhao M."/>
            <person name="Jin M."/>
            <person name="Ramchiary N."/>
            <person name="Drou N."/>
            <person name="Berkman P.J."/>
            <person name="Cai Q."/>
            <person name="Huang Q."/>
            <person name="Li R."/>
            <person name="Tabata S."/>
            <person name="Cheng S."/>
            <person name="Zhang S."/>
            <person name="Zhang S."/>
            <person name="Huang S."/>
            <person name="Sato S."/>
            <person name="Sun S."/>
            <person name="Kwon S.J."/>
            <person name="Choi S.R."/>
            <person name="Lee T.H."/>
            <person name="Fan W."/>
            <person name="Zhao X."/>
            <person name="Tan X."/>
            <person name="Xu X."/>
            <person name="Wang Y."/>
            <person name="Qiu Y."/>
            <person name="Yin Y."/>
            <person name="Li Y."/>
            <person name="Du Y."/>
            <person name="Liao Y."/>
            <person name="Lim Y."/>
            <person name="Narusaka Y."/>
            <person name="Wang Y."/>
            <person name="Wang Z."/>
            <person name="Li Z."/>
            <person name="Wang Z."/>
            <person name="Xiong Z."/>
            <person name="Zhang Z."/>
        </authorList>
    </citation>
    <scope>NUCLEOTIDE SEQUENCE [LARGE SCALE GENOMIC DNA]</scope>
    <source>
        <strain evidence="2 3">cv. Chiifu-401-42</strain>
    </source>
</reference>
<sequence length="502" mass="55814">MAAKDEDGNDGFLKEMRDLAQLMQDILSQDPPVDEVESNQGEKKGTSNHQLSGLSTTYKALVAYKSDVANGETKSVPERSGEAMSLPSSSSDQANVEIKKRVPITSGKTATLLRPMADVLKTSLGFSSEECLTEARPVKEDSYLHEKQTATKASSSNASTESSDAKRDQVGDSDLASKYKLPDDEEVTNPIDYSSSDYDVVRYLLSLENDDSKEYASLKQCMTKTDSFSLDHPKPEQAQYGAHEHASDFTFDIRKPVINPAQAPPKPSLQRQNAMHRQRHTSELDPGYSASFLNQPMPTSQSITTTASSHGRRPSVSMTKALITSTEFVPQTQRNQQAMNSQWQYGNMTNSLYTAPNQNERYIMPPSATPFQQQQQGGSNIAHNGNMITWRPEQNDSYNILPQSDASVAPYAYGSVNLFGTSSDNVAADSMFGYEGGVSRNHFSSLQQHQRGDSNMWPPSSRRSRQQRQQQLRSDFFATLNQQNDRSDPSDQTQQQLWPRDN</sequence>
<dbReference type="HOGENOM" id="CLU_543335_0_0_1"/>
<protein>
    <submittedName>
        <fullName evidence="2">Uncharacterized protein</fullName>
    </submittedName>
</protein>
<feature type="compositionally biased region" description="Basic and acidic residues" evidence="1">
    <location>
        <begin position="136"/>
        <end position="149"/>
    </location>
</feature>
<dbReference type="OMA" id="QNAMHRQ"/>
<accession>M4DM16</accession>
<feature type="region of interest" description="Disordered" evidence="1">
    <location>
        <begin position="22"/>
        <end position="52"/>
    </location>
</feature>
<proteinExistence type="predicted"/>
<feature type="region of interest" description="Disordered" evidence="1">
    <location>
        <begin position="445"/>
        <end position="502"/>
    </location>
</feature>